<evidence type="ECO:0000313" key="2">
    <source>
        <dbReference type="EMBL" id="OHW62697.1"/>
    </source>
</evidence>
<dbReference type="AlphaFoldDB" id="A0A1S1V997"/>
<dbReference type="GO" id="GO:0022857">
    <property type="term" value="F:transmembrane transporter activity"/>
    <property type="evidence" value="ECO:0007669"/>
    <property type="project" value="InterPro"/>
</dbReference>
<dbReference type="RefSeq" id="WP_071061337.1">
    <property type="nucleotide sequence ID" value="NZ_MKIE01000002.1"/>
</dbReference>
<keyword evidence="3" id="KW-1185">Reference proteome</keyword>
<dbReference type="EMBL" id="MKIE01000002">
    <property type="protein sequence ID" value="OHW62697.1"/>
    <property type="molecule type" value="Genomic_DNA"/>
</dbReference>
<dbReference type="Pfam" id="PF12822">
    <property type="entry name" value="ECF_trnsprt"/>
    <property type="match status" value="1"/>
</dbReference>
<feature type="transmembrane region" description="Helical" evidence="1">
    <location>
        <begin position="76"/>
        <end position="93"/>
    </location>
</feature>
<feature type="transmembrane region" description="Helical" evidence="1">
    <location>
        <begin position="37"/>
        <end position="56"/>
    </location>
</feature>
<keyword evidence="1" id="KW-1133">Transmembrane helix</keyword>
<dbReference type="Proteomes" id="UP000180254">
    <property type="component" value="Unassembled WGS sequence"/>
</dbReference>
<organism evidence="2 3">
    <name type="scientific">Andreesenia angusta</name>
    <dbReference type="NCBI Taxonomy" id="39480"/>
    <lineage>
        <taxon>Bacteria</taxon>
        <taxon>Bacillati</taxon>
        <taxon>Bacillota</taxon>
        <taxon>Tissierellia</taxon>
        <taxon>Tissierellales</taxon>
        <taxon>Gottschalkiaceae</taxon>
        <taxon>Andreesenia</taxon>
    </lineage>
</organism>
<keyword evidence="1" id="KW-0472">Membrane</keyword>
<name>A0A1S1V997_9FIRM</name>
<dbReference type="STRING" id="39480.EUAN_04810"/>
<comment type="caution">
    <text evidence="2">The sequence shown here is derived from an EMBL/GenBank/DDBJ whole genome shotgun (WGS) entry which is preliminary data.</text>
</comment>
<feature type="transmembrane region" description="Helical" evidence="1">
    <location>
        <begin position="138"/>
        <end position="155"/>
    </location>
</feature>
<sequence>MSATSTFKSTNAMVISALGIVLNIVLGTVVQSVQIPLVFLDTVGTIFVSVLLGPFAGAMTGGLTNVIQGIMTNPKNIPFAIVNIVVALIVGVMSKKFGFKLKTAVITGLILSVVAPLVGTPIAILMFGGVTGGGTDLIFAWLLKSGQSIFTAAFIPRITGNFIDKILSCVLVSVLIDKLPDRITSKEY</sequence>
<dbReference type="NCBIfam" id="NF045596">
    <property type="entry name" value="ECF_S_CD3073"/>
    <property type="match status" value="1"/>
</dbReference>
<reference evidence="2 3" key="1">
    <citation type="submission" date="2016-09" db="EMBL/GenBank/DDBJ databases">
        <title>Genome sequence of Eubacterium angustum.</title>
        <authorList>
            <person name="Poehlein A."/>
            <person name="Daniel R."/>
        </authorList>
    </citation>
    <scope>NUCLEOTIDE SEQUENCE [LARGE SCALE GENOMIC DNA]</scope>
    <source>
        <strain evidence="2 3">DSM 1989</strain>
    </source>
</reference>
<dbReference type="OrthoDB" id="9766854at2"/>
<keyword evidence="1" id="KW-0812">Transmembrane</keyword>
<dbReference type="InterPro" id="IPR024529">
    <property type="entry name" value="ECF_trnsprt_substrate-spec"/>
</dbReference>
<protein>
    <recommendedName>
        <fullName evidence="4">ECF transporter S component</fullName>
    </recommendedName>
</protein>
<feature type="transmembrane region" description="Helical" evidence="1">
    <location>
        <begin position="105"/>
        <end position="126"/>
    </location>
</feature>
<dbReference type="Gene3D" id="1.10.1760.20">
    <property type="match status" value="1"/>
</dbReference>
<feature type="transmembrane region" description="Helical" evidence="1">
    <location>
        <begin position="12"/>
        <end position="30"/>
    </location>
</feature>
<gene>
    <name evidence="2" type="ORF">EUAN_04810</name>
</gene>
<evidence type="ECO:0000256" key="1">
    <source>
        <dbReference type="SAM" id="Phobius"/>
    </source>
</evidence>
<evidence type="ECO:0008006" key="4">
    <source>
        <dbReference type="Google" id="ProtNLM"/>
    </source>
</evidence>
<accession>A0A1S1V997</accession>
<proteinExistence type="predicted"/>
<evidence type="ECO:0000313" key="3">
    <source>
        <dbReference type="Proteomes" id="UP000180254"/>
    </source>
</evidence>